<dbReference type="InterPro" id="IPR013785">
    <property type="entry name" value="Aldolase_TIM"/>
</dbReference>
<dbReference type="AlphaFoldDB" id="A0A645BIH1"/>
<dbReference type="InterPro" id="IPR058240">
    <property type="entry name" value="rSAM_sf"/>
</dbReference>
<dbReference type="Gene3D" id="3.20.20.70">
    <property type="entry name" value="Aldolase class I"/>
    <property type="match status" value="1"/>
</dbReference>
<dbReference type="SUPFAM" id="SSF102114">
    <property type="entry name" value="Radical SAM enzymes"/>
    <property type="match status" value="1"/>
</dbReference>
<evidence type="ECO:0000313" key="1">
    <source>
        <dbReference type="EMBL" id="MPM61534.1"/>
    </source>
</evidence>
<protein>
    <recommendedName>
        <fullName evidence="2">Biotin synthase</fullName>
    </recommendedName>
</protein>
<gene>
    <name evidence="1" type="ORF">SDC9_108394</name>
</gene>
<name>A0A645BIH1_9ZZZZ</name>
<sequence>MTTHLIVGLGETEKEMWQVICECYKRQITVGLFAFTPLKGTKFADRQPPERGSYRRLQIGLELLKKGYAATVVECEDERIAEIKVPALREVLADGQAFRTTGCEDCNRPYYNEKPRDVLYNYHRPLTAEELELAFVESGVAGC</sequence>
<evidence type="ECO:0008006" key="2">
    <source>
        <dbReference type="Google" id="ProtNLM"/>
    </source>
</evidence>
<organism evidence="1">
    <name type="scientific">bioreactor metagenome</name>
    <dbReference type="NCBI Taxonomy" id="1076179"/>
    <lineage>
        <taxon>unclassified sequences</taxon>
        <taxon>metagenomes</taxon>
        <taxon>ecological metagenomes</taxon>
    </lineage>
</organism>
<dbReference type="EMBL" id="VSSQ01018394">
    <property type="protein sequence ID" value="MPM61534.1"/>
    <property type="molecule type" value="Genomic_DNA"/>
</dbReference>
<proteinExistence type="predicted"/>
<accession>A0A645BIH1</accession>
<comment type="caution">
    <text evidence="1">The sequence shown here is derived from an EMBL/GenBank/DDBJ whole genome shotgun (WGS) entry which is preliminary data.</text>
</comment>
<reference evidence="1" key="1">
    <citation type="submission" date="2019-08" db="EMBL/GenBank/DDBJ databases">
        <authorList>
            <person name="Kucharzyk K."/>
            <person name="Murdoch R.W."/>
            <person name="Higgins S."/>
            <person name="Loffler F."/>
        </authorList>
    </citation>
    <scope>NUCLEOTIDE SEQUENCE</scope>
</reference>